<evidence type="ECO:0000256" key="1">
    <source>
        <dbReference type="SAM" id="MobiDB-lite"/>
    </source>
</evidence>
<feature type="region of interest" description="Disordered" evidence="1">
    <location>
        <begin position="206"/>
        <end position="242"/>
    </location>
</feature>
<dbReference type="Pfam" id="PF01569">
    <property type="entry name" value="PAP2"/>
    <property type="match status" value="1"/>
</dbReference>
<evidence type="ECO:0000313" key="5">
    <source>
        <dbReference type="Proteomes" id="UP000640052"/>
    </source>
</evidence>
<feature type="transmembrane region" description="Helical" evidence="2">
    <location>
        <begin position="87"/>
        <end position="105"/>
    </location>
</feature>
<dbReference type="RefSeq" id="WP_204043184.1">
    <property type="nucleotide sequence ID" value="NZ_BOOA01000041.1"/>
</dbReference>
<proteinExistence type="predicted"/>
<dbReference type="Gene3D" id="1.20.144.10">
    <property type="entry name" value="Phosphatidic acid phosphatase type 2/haloperoxidase"/>
    <property type="match status" value="1"/>
</dbReference>
<dbReference type="AlphaFoldDB" id="A0A919QC65"/>
<feature type="transmembrane region" description="Helical" evidence="2">
    <location>
        <begin position="158"/>
        <end position="179"/>
    </location>
</feature>
<feature type="domain" description="Phosphatidic acid phosphatase type 2/haloperoxidase" evidence="3">
    <location>
        <begin position="85"/>
        <end position="200"/>
    </location>
</feature>
<reference evidence="4" key="1">
    <citation type="submission" date="2021-01" db="EMBL/GenBank/DDBJ databases">
        <title>Whole genome shotgun sequence of Acrocarpospora phusangensis NBRC 108782.</title>
        <authorList>
            <person name="Komaki H."/>
            <person name="Tamura T."/>
        </authorList>
    </citation>
    <scope>NUCLEOTIDE SEQUENCE</scope>
    <source>
        <strain evidence="4">NBRC 108782</strain>
    </source>
</reference>
<dbReference type="InterPro" id="IPR000326">
    <property type="entry name" value="PAP2/HPO"/>
</dbReference>
<dbReference type="SUPFAM" id="SSF48317">
    <property type="entry name" value="Acid phosphatase/Vanadium-dependent haloperoxidase"/>
    <property type="match status" value="1"/>
</dbReference>
<feature type="transmembrane region" description="Helical" evidence="2">
    <location>
        <begin position="185"/>
        <end position="205"/>
    </location>
</feature>
<evidence type="ECO:0000259" key="3">
    <source>
        <dbReference type="SMART" id="SM00014"/>
    </source>
</evidence>
<dbReference type="PANTHER" id="PTHR14969:SF13">
    <property type="entry name" value="AT30094P"/>
    <property type="match status" value="1"/>
</dbReference>
<dbReference type="SMART" id="SM00014">
    <property type="entry name" value="acidPPc"/>
    <property type="match status" value="1"/>
</dbReference>
<sequence length="242" mass="25386">MSERVRMTVIGLLCVPFLVLAVLVETVFPPLRDFDQRVAENLHAYAVNNPGFAGFMNFWTELFGPLAWRVVIALTAVWLYVRGRRRLAAWAVATVVAGGMLVVAVKELVGRARPVLPEPVASATGNAFPSGHALNATLGAGILLVLFLPALKGAARTLAWLAAGFLAVSVGFTRAALGVHWVSDVVAGLILGVAVLAATSAAFAIDRPGGSPARPSPESRRSRPAGSAEPPRSPRSPRSAAP</sequence>
<dbReference type="CDD" id="cd03392">
    <property type="entry name" value="PAP2_like_2"/>
    <property type="match status" value="1"/>
</dbReference>
<protein>
    <submittedName>
        <fullName evidence="4">Phosphatase PAP2 family protein</fullName>
    </submittedName>
</protein>
<gene>
    <name evidence="4" type="ORF">Aph01nite_48140</name>
</gene>
<evidence type="ECO:0000313" key="4">
    <source>
        <dbReference type="EMBL" id="GIH26504.1"/>
    </source>
</evidence>
<keyword evidence="2" id="KW-0812">Transmembrane</keyword>
<feature type="transmembrane region" description="Helical" evidence="2">
    <location>
        <begin position="133"/>
        <end position="151"/>
    </location>
</feature>
<feature type="transmembrane region" description="Helical" evidence="2">
    <location>
        <begin position="62"/>
        <end position="80"/>
    </location>
</feature>
<evidence type="ECO:0000256" key="2">
    <source>
        <dbReference type="SAM" id="Phobius"/>
    </source>
</evidence>
<dbReference type="PANTHER" id="PTHR14969">
    <property type="entry name" value="SPHINGOSINE-1-PHOSPHATE PHOSPHOHYDROLASE"/>
    <property type="match status" value="1"/>
</dbReference>
<dbReference type="InterPro" id="IPR036938">
    <property type="entry name" value="PAP2/HPO_sf"/>
</dbReference>
<name>A0A919QC65_9ACTN</name>
<feature type="compositionally biased region" description="Low complexity" evidence="1">
    <location>
        <begin position="224"/>
        <end position="242"/>
    </location>
</feature>
<accession>A0A919QC65</accession>
<organism evidence="4 5">
    <name type="scientific">Acrocarpospora phusangensis</name>
    <dbReference type="NCBI Taxonomy" id="1070424"/>
    <lineage>
        <taxon>Bacteria</taxon>
        <taxon>Bacillati</taxon>
        <taxon>Actinomycetota</taxon>
        <taxon>Actinomycetes</taxon>
        <taxon>Streptosporangiales</taxon>
        <taxon>Streptosporangiaceae</taxon>
        <taxon>Acrocarpospora</taxon>
    </lineage>
</organism>
<dbReference type="EMBL" id="BOOA01000041">
    <property type="protein sequence ID" value="GIH26504.1"/>
    <property type="molecule type" value="Genomic_DNA"/>
</dbReference>
<dbReference type="Proteomes" id="UP000640052">
    <property type="component" value="Unassembled WGS sequence"/>
</dbReference>
<keyword evidence="2" id="KW-0472">Membrane</keyword>
<keyword evidence="2" id="KW-1133">Transmembrane helix</keyword>
<comment type="caution">
    <text evidence="4">The sequence shown here is derived from an EMBL/GenBank/DDBJ whole genome shotgun (WGS) entry which is preliminary data.</text>
</comment>
<keyword evidence="5" id="KW-1185">Reference proteome</keyword>